<organism evidence="1 2">
    <name type="scientific">Gloeothece verrucosa (strain PCC 7822)</name>
    <name type="common">Cyanothece sp. (strain PCC 7822)</name>
    <dbReference type="NCBI Taxonomy" id="497965"/>
    <lineage>
        <taxon>Bacteria</taxon>
        <taxon>Bacillati</taxon>
        <taxon>Cyanobacteriota</taxon>
        <taxon>Cyanophyceae</taxon>
        <taxon>Oscillatoriophycideae</taxon>
        <taxon>Chroococcales</taxon>
        <taxon>Aphanothecaceae</taxon>
        <taxon>Gloeothece</taxon>
        <taxon>Gloeothece verrucosa</taxon>
    </lineage>
</organism>
<dbReference type="PANTHER" id="PTHR35984">
    <property type="entry name" value="PERIPLASMIC SERINE PROTEASE"/>
    <property type="match status" value="1"/>
</dbReference>
<dbReference type="SUPFAM" id="SSF52096">
    <property type="entry name" value="ClpP/crotonase"/>
    <property type="match status" value="1"/>
</dbReference>
<dbReference type="Gene3D" id="3.90.226.10">
    <property type="entry name" value="2-enoyl-CoA Hydratase, Chain A, domain 1"/>
    <property type="match status" value="1"/>
</dbReference>
<sequence>MTEHLSSNKKVNQPPVFFEETQNLISHLQEKLNSTVLVYWTSPVGSICQNDVEALQDILQKIGFQKEIYLFLKSNGGSGLASLRIVHLLRHYTECLKILIPLGCASAATMIALGADEIYMGPLAFLTAIDTSITHDLSPVDTFNNLVSVSQDELTRVINLWRKEAKSDDSNPYQSLFNYIHPLVVGAVDRASSLSIKVCTEILSYHIKDKYKAEKISNHLNSEYPSHSYPITIEEAKRIGLPILPLEPEINKLLLNLNKYYSEMGQKAFTYFDEQNYHNNEILNILEGENIQVYYQNDVDWHYRPEERRWSRLNDDSSWRKTERKGDQIEQTLFYI</sequence>
<dbReference type="InterPro" id="IPR002825">
    <property type="entry name" value="Pept_S49_ser-pept_pro"/>
</dbReference>
<evidence type="ECO:0000313" key="1">
    <source>
        <dbReference type="EMBL" id="ADN17044.1"/>
    </source>
</evidence>
<dbReference type="InterPro" id="IPR023562">
    <property type="entry name" value="ClpP/TepA"/>
</dbReference>
<protein>
    <recommendedName>
        <fullName evidence="3">Serine dehydrogenase proteinase</fullName>
    </recommendedName>
</protein>
<dbReference type="PANTHER" id="PTHR35984:SF1">
    <property type="entry name" value="PERIPLASMIC SERINE PROTEASE"/>
    <property type="match status" value="1"/>
</dbReference>
<dbReference type="GO" id="GO:0016020">
    <property type="term" value="C:membrane"/>
    <property type="evidence" value="ECO:0007669"/>
    <property type="project" value="InterPro"/>
</dbReference>
<reference evidence="2" key="1">
    <citation type="journal article" date="2011" name="MBio">
        <title>Novel metabolic attributes of the genus Cyanothece, comprising a group of unicellular nitrogen-fixing Cyanobacteria.</title>
        <authorList>
            <person name="Bandyopadhyay A."/>
            <person name="Elvitigala T."/>
            <person name="Welsh E."/>
            <person name="Stockel J."/>
            <person name="Liberton M."/>
            <person name="Min H."/>
            <person name="Sherman L.A."/>
            <person name="Pakrasi H.B."/>
        </authorList>
    </citation>
    <scope>NUCLEOTIDE SEQUENCE [LARGE SCALE GENOMIC DNA]</scope>
    <source>
        <strain evidence="2">PCC 7822</strain>
    </source>
</reference>
<dbReference type="Proteomes" id="UP000008206">
    <property type="component" value="Chromosome"/>
</dbReference>
<gene>
    <name evidence="1" type="ordered locus">Cyan7822_5161</name>
</gene>
<evidence type="ECO:0000313" key="2">
    <source>
        <dbReference type="Proteomes" id="UP000008206"/>
    </source>
</evidence>
<accession>E0UKG3</accession>
<dbReference type="AlphaFoldDB" id="E0UKG3"/>
<evidence type="ECO:0008006" key="3">
    <source>
        <dbReference type="Google" id="ProtNLM"/>
    </source>
</evidence>
<dbReference type="OrthoDB" id="9806253at2"/>
<keyword evidence="2" id="KW-1185">Reference proteome</keyword>
<dbReference type="eggNOG" id="COG0740">
    <property type="taxonomic scope" value="Bacteria"/>
</dbReference>
<dbReference type="STRING" id="497965.Cyan7822_5161"/>
<name>E0UKG3_GLOV7</name>
<dbReference type="Pfam" id="PF00574">
    <property type="entry name" value="CLP_protease"/>
    <property type="match status" value="1"/>
</dbReference>
<dbReference type="RefSeq" id="WP_013325082.1">
    <property type="nucleotide sequence ID" value="NC_014501.1"/>
</dbReference>
<proteinExistence type="predicted"/>
<dbReference type="InterPro" id="IPR029045">
    <property type="entry name" value="ClpP/crotonase-like_dom_sf"/>
</dbReference>
<dbReference type="EMBL" id="CP002198">
    <property type="protein sequence ID" value="ADN17044.1"/>
    <property type="molecule type" value="Genomic_DNA"/>
</dbReference>
<dbReference type="HOGENOM" id="CLU_825674_0_0_3"/>
<dbReference type="KEGG" id="cyj:Cyan7822_5161"/>
<dbReference type="eggNOG" id="COG0304">
    <property type="taxonomic scope" value="Bacteria"/>
</dbReference>